<dbReference type="AlphaFoldDB" id="A0ABD6EWH0"/>
<comment type="caution">
    <text evidence="1">The sequence shown here is derived from an EMBL/GenBank/DDBJ whole genome shotgun (WGS) entry which is preliminary data.</text>
</comment>
<protein>
    <submittedName>
        <fullName evidence="1">Uncharacterized protein</fullName>
    </submittedName>
</protein>
<name>A0ABD6EWH0_9BILA</name>
<dbReference type="EMBL" id="JBGFUD010016458">
    <property type="protein sequence ID" value="MFH4984299.1"/>
    <property type="molecule type" value="Genomic_DNA"/>
</dbReference>
<reference evidence="1 2" key="1">
    <citation type="submission" date="2024-08" db="EMBL/GenBank/DDBJ databases">
        <title>Gnathostoma spinigerum genome.</title>
        <authorList>
            <person name="Gonzalez-Bertolin B."/>
            <person name="Monzon S."/>
            <person name="Zaballos A."/>
            <person name="Jimenez P."/>
            <person name="Dekumyoy P."/>
            <person name="Varona S."/>
            <person name="Cuesta I."/>
            <person name="Sumanam S."/>
            <person name="Adisakwattana P."/>
            <person name="Gasser R.B."/>
            <person name="Hernandez-Gonzalez A."/>
            <person name="Young N.D."/>
            <person name="Perteguer M.J."/>
        </authorList>
    </citation>
    <scope>NUCLEOTIDE SEQUENCE [LARGE SCALE GENOMIC DNA]</scope>
    <source>
        <strain evidence="1">AL3</strain>
        <tissue evidence="1">Liver</tissue>
    </source>
</reference>
<dbReference type="Proteomes" id="UP001608902">
    <property type="component" value="Unassembled WGS sequence"/>
</dbReference>
<accession>A0ABD6EWH0</accession>
<proteinExistence type="predicted"/>
<organism evidence="1 2">
    <name type="scientific">Gnathostoma spinigerum</name>
    <dbReference type="NCBI Taxonomy" id="75299"/>
    <lineage>
        <taxon>Eukaryota</taxon>
        <taxon>Metazoa</taxon>
        <taxon>Ecdysozoa</taxon>
        <taxon>Nematoda</taxon>
        <taxon>Chromadorea</taxon>
        <taxon>Rhabditida</taxon>
        <taxon>Spirurina</taxon>
        <taxon>Gnathostomatomorpha</taxon>
        <taxon>Gnathostomatoidea</taxon>
        <taxon>Gnathostomatidae</taxon>
        <taxon>Gnathostoma</taxon>
    </lineage>
</organism>
<gene>
    <name evidence="1" type="ORF">AB6A40_011008</name>
</gene>
<keyword evidence="2" id="KW-1185">Reference proteome</keyword>
<sequence>MKGKSSRVAQGCKEPKYEEAILSFPHLQRQSQFSAIICYFQKLLDRLTPFLPQLPLMQIDAHLAVNKLSSVSDTRAVISKLNNGKVGGDDYLFPDFIKCLPPSAVQELQMLLQYSETEKIPDE</sequence>
<evidence type="ECO:0000313" key="2">
    <source>
        <dbReference type="Proteomes" id="UP001608902"/>
    </source>
</evidence>
<evidence type="ECO:0000313" key="1">
    <source>
        <dbReference type="EMBL" id="MFH4984299.1"/>
    </source>
</evidence>